<name>A0A9D1UKY8_9CORY</name>
<feature type="region of interest" description="Disordered" evidence="10">
    <location>
        <begin position="354"/>
        <end position="433"/>
    </location>
</feature>
<keyword evidence="4" id="KW-1003">Cell membrane</keyword>
<dbReference type="Pfam" id="PF02355">
    <property type="entry name" value="SecD_SecF_C"/>
    <property type="match status" value="1"/>
</dbReference>
<evidence type="ECO:0000256" key="2">
    <source>
        <dbReference type="ARBA" id="ARBA00015792"/>
    </source>
</evidence>
<dbReference type="InterPro" id="IPR022645">
    <property type="entry name" value="SecD/SecF_bac"/>
</dbReference>
<feature type="transmembrane region" description="Helical" evidence="11">
    <location>
        <begin position="279"/>
        <end position="300"/>
    </location>
</feature>
<evidence type="ECO:0000256" key="1">
    <source>
        <dbReference type="ARBA" id="ARBA00004651"/>
    </source>
</evidence>
<evidence type="ECO:0000256" key="7">
    <source>
        <dbReference type="ARBA" id="ARBA00022989"/>
    </source>
</evidence>
<dbReference type="PANTHER" id="PTHR30081">
    <property type="entry name" value="PROTEIN-EXPORT MEMBRANE PROTEIN SEC"/>
    <property type="match status" value="1"/>
</dbReference>
<dbReference type="NCBIfam" id="TIGR00966">
    <property type="entry name" value="transloc_SecF"/>
    <property type="match status" value="1"/>
</dbReference>
<evidence type="ECO:0000256" key="9">
    <source>
        <dbReference type="ARBA" id="ARBA00023136"/>
    </source>
</evidence>
<evidence type="ECO:0000256" key="4">
    <source>
        <dbReference type="ARBA" id="ARBA00022475"/>
    </source>
</evidence>
<dbReference type="InterPro" id="IPR048634">
    <property type="entry name" value="SecD_SecF_C"/>
</dbReference>
<evidence type="ECO:0000313" key="13">
    <source>
        <dbReference type="EMBL" id="HIW91754.1"/>
    </source>
</evidence>
<sequence>MSTTTPSRDVATNADPKSLKEPGFFEKVYNGEANFGFVAQRRRWYWIYAIITIACFLVIALRGFTLGIDLEGGTKLSMPPSGGATESSVTEVVEDAIGVSPQSVQTVGSGASEHIEVASERLSDEQIQEARLALYEEFEPADNNGEPSPDAISDSTVSESWGQSVSERMAIGMAVFLVVVFIYITVRMERDMAISAIVSLVLDGIMVAGIYALVGFEVSPATIIGLLTVLAYSLYDTVIVFDKVHENTQDVFSSTRATYGEQVNLATNQTVMRSLNTSLFSVVPIAALLVVAVWLMGVGVLKDLALVQFIGVIAGTVSSIFFSAPLLVTLKARQKKVVEHNRRVARARELAAARGTAGASGATGDAADAVTDVDTETTSEDLDQDAEAGKDGNAGNDGNNGADAKPRRSVSLPPRETGIEQTPDNGRTWRPGM</sequence>
<dbReference type="InterPro" id="IPR005665">
    <property type="entry name" value="SecF_bac"/>
</dbReference>
<dbReference type="Proteomes" id="UP000824190">
    <property type="component" value="Unassembled WGS sequence"/>
</dbReference>
<accession>A0A9D1UKY8</accession>
<keyword evidence="9 11" id="KW-0472">Membrane</keyword>
<feature type="compositionally biased region" description="Acidic residues" evidence="10">
    <location>
        <begin position="371"/>
        <end position="386"/>
    </location>
</feature>
<evidence type="ECO:0000256" key="3">
    <source>
        <dbReference type="ARBA" id="ARBA00022448"/>
    </source>
</evidence>
<evidence type="ECO:0000256" key="11">
    <source>
        <dbReference type="SAM" id="Phobius"/>
    </source>
</evidence>
<evidence type="ECO:0000259" key="12">
    <source>
        <dbReference type="Pfam" id="PF02355"/>
    </source>
</evidence>
<feature type="transmembrane region" description="Helical" evidence="11">
    <location>
        <begin position="45"/>
        <end position="68"/>
    </location>
</feature>
<feature type="compositionally biased region" description="Low complexity" evidence="10">
    <location>
        <begin position="354"/>
        <end position="370"/>
    </location>
</feature>
<feature type="domain" description="Protein export membrane protein SecD/SecF C-terminal" evidence="12">
    <location>
        <begin position="148"/>
        <end position="332"/>
    </location>
</feature>
<keyword evidence="8" id="KW-0811">Translocation</keyword>
<dbReference type="PRINTS" id="PR01755">
    <property type="entry name" value="SECFTRNLCASE"/>
</dbReference>
<dbReference type="AlphaFoldDB" id="A0A9D1UKY8"/>
<protein>
    <recommendedName>
        <fullName evidence="2">Protein translocase subunit SecF</fullName>
    </recommendedName>
</protein>
<gene>
    <name evidence="13" type="primary">secF</name>
    <name evidence="13" type="ORF">H9870_08855</name>
</gene>
<comment type="caution">
    <text evidence="13">The sequence shown here is derived from an EMBL/GenBank/DDBJ whole genome shotgun (WGS) entry which is preliminary data.</text>
</comment>
<organism evidence="13 14">
    <name type="scientific">Candidatus Corynebacterium avicola</name>
    <dbReference type="NCBI Taxonomy" id="2838527"/>
    <lineage>
        <taxon>Bacteria</taxon>
        <taxon>Bacillati</taxon>
        <taxon>Actinomycetota</taxon>
        <taxon>Actinomycetes</taxon>
        <taxon>Mycobacteriales</taxon>
        <taxon>Corynebacteriaceae</taxon>
        <taxon>Corynebacterium</taxon>
    </lineage>
</organism>
<comment type="subcellular location">
    <subcellularLocation>
        <location evidence="1">Cell membrane</location>
        <topology evidence="1">Multi-pass membrane protein</topology>
    </subcellularLocation>
</comment>
<reference evidence="13" key="1">
    <citation type="journal article" date="2021" name="PeerJ">
        <title>Extensive microbial diversity within the chicken gut microbiome revealed by metagenomics and culture.</title>
        <authorList>
            <person name="Gilroy R."/>
            <person name="Ravi A."/>
            <person name="Getino M."/>
            <person name="Pursley I."/>
            <person name="Horton D.L."/>
            <person name="Alikhan N.F."/>
            <person name="Baker D."/>
            <person name="Gharbi K."/>
            <person name="Hall N."/>
            <person name="Watson M."/>
            <person name="Adriaenssens E.M."/>
            <person name="Foster-Nyarko E."/>
            <person name="Jarju S."/>
            <person name="Secka A."/>
            <person name="Antonio M."/>
            <person name="Oren A."/>
            <person name="Chaudhuri R.R."/>
            <person name="La Ragione R."/>
            <person name="Hildebrand F."/>
            <person name="Pallen M.J."/>
        </authorList>
    </citation>
    <scope>NUCLEOTIDE SEQUENCE</scope>
    <source>
        <strain evidence="13">CHK32-1732</strain>
    </source>
</reference>
<dbReference type="Gene3D" id="1.20.1640.10">
    <property type="entry name" value="Multidrug efflux transporter AcrB transmembrane domain"/>
    <property type="match status" value="1"/>
</dbReference>
<keyword evidence="7 11" id="KW-1133">Transmembrane helix</keyword>
<keyword evidence="6" id="KW-0653">Protein transport</keyword>
<evidence type="ECO:0000256" key="6">
    <source>
        <dbReference type="ARBA" id="ARBA00022927"/>
    </source>
</evidence>
<dbReference type="PANTHER" id="PTHR30081:SF8">
    <property type="entry name" value="PROTEIN TRANSLOCASE SUBUNIT SECF"/>
    <property type="match status" value="1"/>
</dbReference>
<dbReference type="SUPFAM" id="SSF82866">
    <property type="entry name" value="Multidrug efflux transporter AcrB transmembrane domain"/>
    <property type="match status" value="1"/>
</dbReference>
<feature type="transmembrane region" description="Helical" evidence="11">
    <location>
        <begin position="306"/>
        <end position="328"/>
    </location>
</feature>
<dbReference type="InterPro" id="IPR022813">
    <property type="entry name" value="SecD/SecF_arch_bac"/>
</dbReference>
<keyword evidence="3" id="KW-0813">Transport</keyword>
<feature type="transmembrane region" description="Helical" evidence="11">
    <location>
        <begin position="193"/>
        <end position="214"/>
    </location>
</feature>
<dbReference type="GO" id="GO:0015450">
    <property type="term" value="F:protein-transporting ATPase activity"/>
    <property type="evidence" value="ECO:0007669"/>
    <property type="project" value="InterPro"/>
</dbReference>
<dbReference type="GO" id="GO:0006886">
    <property type="term" value="P:intracellular protein transport"/>
    <property type="evidence" value="ECO:0007669"/>
    <property type="project" value="InterPro"/>
</dbReference>
<reference evidence="13" key="2">
    <citation type="submission" date="2021-04" db="EMBL/GenBank/DDBJ databases">
        <authorList>
            <person name="Gilroy R."/>
        </authorList>
    </citation>
    <scope>NUCLEOTIDE SEQUENCE</scope>
    <source>
        <strain evidence="13">CHK32-1732</strain>
    </source>
</reference>
<evidence type="ECO:0000313" key="14">
    <source>
        <dbReference type="Proteomes" id="UP000824190"/>
    </source>
</evidence>
<evidence type="ECO:0000256" key="5">
    <source>
        <dbReference type="ARBA" id="ARBA00022692"/>
    </source>
</evidence>
<evidence type="ECO:0000256" key="8">
    <source>
        <dbReference type="ARBA" id="ARBA00023010"/>
    </source>
</evidence>
<proteinExistence type="predicted"/>
<keyword evidence="5 11" id="KW-0812">Transmembrane</keyword>
<dbReference type="GO" id="GO:0005886">
    <property type="term" value="C:plasma membrane"/>
    <property type="evidence" value="ECO:0007669"/>
    <property type="project" value="UniProtKB-SubCell"/>
</dbReference>
<feature type="transmembrane region" description="Helical" evidence="11">
    <location>
        <begin position="220"/>
        <end position="241"/>
    </location>
</feature>
<feature type="compositionally biased region" description="Low complexity" evidence="10">
    <location>
        <begin position="391"/>
        <end position="403"/>
    </location>
</feature>
<dbReference type="EMBL" id="DXGC01000076">
    <property type="protein sequence ID" value="HIW91754.1"/>
    <property type="molecule type" value="Genomic_DNA"/>
</dbReference>
<feature type="transmembrane region" description="Helical" evidence="11">
    <location>
        <begin position="169"/>
        <end position="186"/>
    </location>
</feature>
<evidence type="ECO:0000256" key="10">
    <source>
        <dbReference type="SAM" id="MobiDB-lite"/>
    </source>
</evidence>